<dbReference type="EMBL" id="CP014476">
    <property type="protein sequence ID" value="AMK78542.1"/>
    <property type="molecule type" value="Genomic_DNA"/>
</dbReference>
<accession>A0A126T8Z9</accession>
<organism evidence="1 2">
    <name type="scientific">Methylomonas denitrificans</name>
    <dbReference type="NCBI Taxonomy" id="1538553"/>
    <lineage>
        <taxon>Bacteria</taxon>
        <taxon>Pseudomonadati</taxon>
        <taxon>Pseudomonadota</taxon>
        <taxon>Gammaproteobacteria</taxon>
        <taxon>Methylococcales</taxon>
        <taxon>Methylococcaceae</taxon>
        <taxon>Methylomonas</taxon>
    </lineage>
</organism>
<gene>
    <name evidence="1" type="ORF">JT25_018945</name>
</gene>
<dbReference type="Proteomes" id="UP000030512">
    <property type="component" value="Chromosome"/>
</dbReference>
<proteinExistence type="predicted"/>
<keyword evidence="2" id="KW-1185">Reference proteome</keyword>
<protein>
    <submittedName>
        <fullName evidence="1">Uncharacterized protein</fullName>
    </submittedName>
</protein>
<reference evidence="1 2" key="1">
    <citation type="journal article" date="2015" name="Environ. Microbiol.">
        <title>Methane oxidation coupled to nitrate reduction under hypoxia by the Gammaproteobacterium Methylomonas denitrificans, sp. nov. type strain FJG1.</title>
        <authorList>
            <person name="Kits K.D."/>
            <person name="Klotz M.G."/>
            <person name="Stein L.Y."/>
        </authorList>
    </citation>
    <scope>NUCLEOTIDE SEQUENCE [LARGE SCALE GENOMIC DNA]</scope>
    <source>
        <strain evidence="1 2">FJG1</strain>
    </source>
</reference>
<evidence type="ECO:0000313" key="1">
    <source>
        <dbReference type="EMBL" id="AMK78542.1"/>
    </source>
</evidence>
<evidence type="ECO:0000313" key="2">
    <source>
        <dbReference type="Proteomes" id="UP000030512"/>
    </source>
</evidence>
<dbReference type="KEGG" id="mdn:JT25_018945"/>
<sequence>MAVGLFHADGVIPADVVAQFAAFAHRILTRSGREIGQDGGMQTSFQPIEAGAGMNLRRMGFFEIFGGIGAAFWRLWSRAFFIVPTLSRGNNKGECVRCDK</sequence>
<dbReference type="AlphaFoldDB" id="A0A126T8Z9"/>
<name>A0A126T8Z9_9GAMM</name>